<evidence type="ECO:0000256" key="3">
    <source>
        <dbReference type="ARBA" id="ARBA00022598"/>
    </source>
</evidence>
<evidence type="ECO:0000256" key="2">
    <source>
        <dbReference type="ARBA" id="ARBA00022490"/>
    </source>
</evidence>
<evidence type="ECO:0000259" key="10">
    <source>
        <dbReference type="Pfam" id="PF19269"/>
    </source>
</evidence>
<dbReference type="InterPro" id="IPR008925">
    <property type="entry name" value="aa_tRNA-synth_I_cd-bd_sf"/>
</dbReference>
<keyword evidence="6 8" id="KW-0648">Protein biosynthesis</keyword>
<dbReference type="InterPro" id="IPR033910">
    <property type="entry name" value="GluRS_core"/>
</dbReference>
<evidence type="ECO:0000313" key="12">
    <source>
        <dbReference type="Proteomes" id="UP000231456"/>
    </source>
</evidence>
<dbReference type="InterPro" id="IPR045462">
    <property type="entry name" value="aa-tRNA-synth_I_cd-bd"/>
</dbReference>
<feature type="domain" description="Aminoacyl-tRNA synthetase class I anticodon-binding" evidence="10">
    <location>
        <begin position="341"/>
        <end position="491"/>
    </location>
</feature>
<dbReference type="GO" id="GO:0005524">
    <property type="term" value="F:ATP binding"/>
    <property type="evidence" value="ECO:0007669"/>
    <property type="project" value="UniProtKB-UniRule"/>
</dbReference>
<dbReference type="GO" id="GO:0006424">
    <property type="term" value="P:glutamyl-tRNA aminoacylation"/>
    <property type="evidence" value="ECO:0007669"/>
    <property type="project" value="UniProtKB-UniRule"/>
</dbReference>
<dbReference type="GO" id="GO:0000049">
    <property type="term" value="F:tRNA binding"/>
    <property type="evidence" value="ECO:0007669"/>
    <property type="project" value="InterPro"/>
</dbReference>
<feature type="short sequence motif" description="'HIGH' region" evidence="8">
    <location>
        <begin position="10"/>
        <end position="20"/>
    </location>
</feature>
<dbReference type="FunFam" id="3.40.50.620:FF:000045">
    <property type="entry name" value="Glutamate--tRNA ligase, mitochondrial"/>
    <property type="match status" value="1"/>
</dbReference>
<evidence type="ECO:0000256" key="6">
    <source>
        <dbReference type="ARBA" id="ARBA00022917"/>
    </source>
</evidence>
<comment type="catalytic activity">
    <reaction evidence="8">
        <text>tRNA(Glu) + L-glutamate + ATP = L-glutamyl-tRNA(Glu) + AMP + diphosphate</text>
        <dbReference type="Rhea" id="RHEA:23540"/>
        <dbReference type="Rhea" id="RHEA-COMP:9663"/>
        <dbReference type="Rhea" id="RHEA-COMP:9680"/>
        <dbReference type="ChEBI" id="CHEBI:29985"/>
        <dbReference type="ChEBI" id="CHEBI:30616"/>
        <dbReference type="ChEBI" id="CHEBI:33019"/>
        <dbReference type="ChEBI" id="CHEBI:78442"/>
        <dbReference type="ChEBI" id="CHEBI:78520"/>
        <dbReference type="ChEBI" id="CHEBI:456215"/>
        <dbReference type="EC" id="6.1.1.17"/>
    </reaction>
</comment>
<dbReference type="InterPro" id="IPR004527">
    <property type="entry name" value="Glu-tRNA-ligase_bac/mito"/>
</dbReference>
<comment type="subcellular location">
    <subcellularLocation>
        <location evidence="8">Cytoplasm</location>
    </subcellularLocation>
</comment>
<dbReference type="PANTHER" id="PTHR43311:SF2">
    <property type="entry name" value="GLUTAMATE--TRNA LIGASE, MITOCHONDRIAL-RELATED"/>
    <property type="match status" value="1"/>
</dbReference>
<dbReference type="GO" id="GO:0004818">
    <property type="term" value="F:glutamate-tRNA ligase activity"/>
    <property type="evidence" value="ECO:0007669"/>
    <property type="project" value="UniProtKB-UniRule"/>
</dbReference>
<dbReference type="CDD" id="cd00808">
    <property type="entry name" value="GluRS_core"/>
    <property type="match status" value="1"/>
</dbReference>
<dbReference type="AlphaFoldDB" id="A0A2M8F955"/>
<sequence length="496" mass="56789">MKKVRTRIPPSPTGMFHVGSLRTALFDYLFAKKTGGDFLLRIEDTDRERLVAGATENIVESLYWAHIPPDEGVMLSDKNEIVQSGDVGPYIQSERLDIYKIYSEQLLEQGDAYYCFCTKERLDDLRKMQELNKQPTGYDGQCKTLSKEVVKEKRDAGTSHVVRLNMPDEGVTTWNDMVRGEVSFENKLIDDQVLMKADGFPTYHLAVIVDDHLMNITHIFRGEEWLSSTPKHIVLYHMFGWDIPEYAHLSLLVNEKKQKLSKRHGDVSVFDFTKKGYLPEAMVNFVAFLGWNPGTDQEIFTLEELVAAFDFKNVHKSPAVFNYEKLDWYNKEWMKKLPVEELAVRVKPFFVDSGVDAGRLEDQTFFEGVVRLGRERANTLQDIVSNTQFLFADTLEYETELLKWKKSDLKSAKEKLTQISEFLSTMSDGEWSEEGVEHSVLAWIKNKDYGVGDVLWPTRVALSGQQFSPGPFEIMSVLGKEKSLARIGEGIARITT</sequence>
<proteinExistence type="inferred from homology"/>
<dbReference type="NCBIfam" id="TIGR00464">
    <property type="entry name" value="gltX_bact"/>
    <property type="match status" value="1"/>
</dbReference>
<dbReference type="InterPro" id="IPR014729">
    <property type="entry name" value="Rossmann-like_a/b/a_fold"/>
</dbReference>
<name>A0A2M8F955_9BACT</name>
<evidence type="ECO:0000256" key="7">
    <source>
        <dbReference type="ARBA" id="ARBA00023146"/>
    </source>
</evidence>
<feature type="binding site" evidence="8">
    <location>
        <position position="262"/>
    </location>
    <ligand>
        <name>ATP</name>
        <dbReference type="ChEBI" id="CHEBI:30616"/>
    </ligand>
</feature>
<dbReference type="SUPFAM" id="SSF52374">
    <property type="entry name" value="Nucleotidylyl transferase"/>
    <property type="match status" value="1"/>
</dbReference>
<dbReference type="EC" id="6.1.1.17" evidence="8"/>
<dbReference type="PRINTS" id="PR00987">
    <property type="entry name" value="TRNASYNTHGLU"/>
</dbReference>
<dbReference type="Pfam" id="PF00749">
    <property type="entry name" value="tRNA-synt_1c"/>
    <property type="match status" value="1"/>
</dbReference>
<evidence type="ECO:0000256" key="4">
    <source>
        <dbReference type="ARBA" id="ARBA00022741"/>
    </source>
</evidence>
<keyword evidence="3 8" id="KW-0436">Ligase</keyword>
<evidence type="ECO:0000259" key="9">
    <source>
        <dbReference type="Pfam" id="PF00749"/>
    </source>
</evidence>
<comment type="similarity">
    <text evidence="1 8">Belongs to the class-I aminoacyl-tRNA synthetase family. Glutamate--tRNA ligase type 1 subfamily.</text>
</comment>
<dbReference type="EMBL" id="PFRH01000124">
    <property type="protein sequence ID" value="PJC52241.1"/>
    <property type="molecule type" value="Genomic_DNA"/>
</dbReference>
<dbReference type="Gene3D" id="3.40.50.620">
    <property type="entry name" value="HUPs"/>
    <property type="match status" value="1"/>
</dbReference>
<evidence type="ECO:0000256" key="5">
    <source>
        <dbReference type="ARBA" id="ARBA00022840"/>
    </source>
</evidence>
<evidence type="ECO:0000256" key="8">
    <source>
        <dbReference type="HAMAP-Rule" id="MF_00022"/>
    </source>
</evidence>
<protein>
    <recommendedName>
        <fullName evidence="8">Glutamate--tRNA ligase</fullName>
        <ecNumber evidence="8">6.1.1.17</ecNumber>
    </recommendedName>
    <alternativeName>
        <fullName evidence="8">Glutamyl-tRNA synthetase</fullName>
        <shortName evidence="8">GluRS</shortName>
    </alternativeName>
</protein>
<accession>A0A2M8F955</accession>
<keyword evidence="5 8" id="KW-0067">ATP-binding</keyword>
<keyword evidence="2 8" id="KW-0963">Cytoplasm</keyword>
<dbReference type="InterPro" id="IPR020751">
    <property type="entry name" value="aa-tRNA-synth_I_codon-bd_sub2"/>
</dbReference>
<gene>
    <name evidence="8" type="primary">gltX</name>
    <name evidence="11" type="ORF">CO030_03930</name>
</gene>
<dbReference type="Gene3D" id="1.10.10.350">
    <property type="match status" value="1"/>
</dbReference>
<comment type="subunit">
    <text evidence="8">Monomer.</text>
</comment>
<organism evidence="11 12">
    <name type="scientific">Candidatus Magasanikbacteria bacterium CG_4_9_14_0_2_um_filter_42_11</name>
    <dbReference type="NCBI Taxonomy" id="1974643"/>
    <lineage>
        <taxon>Bacteria</taxon>
        <taxon>Candidatus Magasanikiibacteriota</taxon>
    </lineage>
</organism>
<dbReference type="InterPro" id="IPR020058">
    <property type="entry name" value="Glu/Gln-tRNA-synth_Ib_cat-dom"/>
</dbReference>
<dbReference type="InterPro" id="IPR000924">
    <property type="entry name" value="Glu/Gln-tRNA-synth"/>
</dbReference>
<keyword evidence="7 8" id="KW-0030">Aminoacyl-tRNA synthetase</keyword>
<comment type="caution">
    <text evidence="8">Lacks conserved residue(s) required for the propagation of feature annotation.</text>
</comment>
<reference evidence="12" key="1">
    <citation type="submission" date="2017-09" db="EMBL/GenBank/DDBJ databases">
        <title>Depth-based differentiation of microbial function through sediment-hosted aquifers and enrichment of novel symbionts in the deep terrestrial subsurface.</title>
        <authorList>
            <person name="Probst A.J."/>
            <person name="Ladd B."/>
            <person name="Jarett J.K."/>
            <person name="Geller-Mcgrath D.E."/>
            <person name="Sieber C.M.K."/>
            <person name="Emerson J.B."/>
            <person name="Anantharaman K."/>
            <person name="Thomas B.C."/>
            <person name="Malmstrom R."/>
            <person name="Stieglmeier M."/>
            <person name="Klingl A."/>
            <person name="Woyke T."/>
            <person name="Ryan C.M."/>
            <person name="Banfield J.F."/>
        </authorList>
    </citation>
    <scope>NUCLEOTIDE SEQUENCE [LARGE SCALE GENOMIC DNA]</scope>
</reference>
<keyword evidence="4 8" id="KW-0547">Nucleotide-binding</keyword>
<evidence type="ECO:0000256" key="1">
    <source>
        <dbReference type="ARBA" id="ARBA00007894"/>
    </source>
</evidence>
<dbReference type="HAMAP" id="MF_00022">
    <property type="entry name" value="Glu_tRNA_synth_type1"/>
    <property type="match status" value="1"/>
</dbReference>
<comment type="caution">
    <text evidence="11">The sequence shown here is derived from an EMBL/GenBank/DDBJ whole genome shotgun (WGS) entry which is preliminary data.</text>
</comment>
<dbReference type="GO" id="GO:0008270">
    <property type="term" value="F:zinc ion binding"/>
    <property type="evidence" value="ECO:0007669"/>
    <property type="project" value="InterPro"/>
</dbReference>
<dbReference type="PANTHER" id="PTHR43311">
    <property type="entry name" value="GLUTAMATE--TRNA LIGASE"/>
    <property type="match status" value="1"/>
</dbReference>
<dbReference type="GO" id="GO:0005737">
    <property type="term" value="C:cytoplasm"/>
    <property type="evidence" value="ECO:0007669"/>
    <property type="project" value="UniProtKB-SubCell"/>
</dbReference>
<dbReference type="Proteomes" id="UP000231456">
    <property type="component" value="Unassembled WGS sequence"/>
</dbReference>
<comment type="function">
    <text evidence="8">Catalyzes the attachment of glutamate to tRNA(Glu) in a two-step reaction: glutamate is first activated by ATP to form Glu-AMP and then transferred to the acceptor end of tRNA(Glu).</text>
</comment>
<dbReference type="InterPro" id="IPR049940">
    <property type="entry name" value="GluQ/Sye"/>
</dbReference>
<dbReference type="Gene3D" id="1.10.8.70">
    <property type="entry name" value="Glutamate-tRNA synthetase, class I, anticodon-binding domain 1"/>
    <property type="match status" value="1"/>
</dbReference>
<feature type="domain" description="Glutamyl/glutaminyl-tRNA synthetase class Ib catalytic" evidence="9">
    <location>
        <begin position="3"/>
        <end position="328"/>
    </location>
</feature>
<dbReference type="InterPro" id="IPR020752">
    <property type="entry name" value="Glu-tRNA-synth_I_codon-bd_sub1"/>
</dbReference>
<evidence type="ECO:0000313" key="11">
    <source>
        <dbReference type="EMBL" id="PJC52241.1"/>
    </source>
</evidence>
<dbReference type="Pfam" id="PF19269">
    <property type="entry name" value="Anticodon_2"/>
    <property type="match status" value="1"/>
</dbReference>
<dbReference type="SUPFAM" id="SSF48163">
    <property type="entry name" value="An anticodon-binding domain of class I aminoacyl-tRNA synthetases"/>
    <property type="match status" value="1"/>
</dbReference>
<feature type="short sequence motif" description="'KMSKS' region" evidence="8">
    <location>
        <begin position="259"/>
        <end position="263"/>
    </location>
</feature>